<dbReference type="EMBL" id="JAIZAY010000003">
    <property type="protein sequence ID" value="KAJ8045585.1"/>
    <property type="molecule type" value="Genomic_DNA"/>
</dbReference>
<dbReference type="PROSITE" id="PS51387">
    <property type="entry name" value="FAD_PCMH"/>
    <property type="match status" value="1"/>
</dbReference>
<dbReference type="InterPro" id="IPR005107">
    <property type="entry name" value="CO_DH_flav_C"/>
</dbReference>
<evidence type="ECO:0000256" key="10">
    <source>
        <dbReference type="PIRSR" id="PIRSR000127-3"/>
    </source>
</evidence>
<feature type="binding site" evidence="9">
    <location>
        <position position="628"/>
    </location>
    <ligand>
        <name>substrate</name>
    </ligand>
</feature>
<feature type="domain" description="FAD-binding PCMH-type" evidence="11">
    <location>
        <begin position="1"/>
        <end position="128"/>
    </location>
</feature>
<feature type="active site" description="Proton acceptor" evidence="8">
    <location>
        <position position="981"/>
    </location>
</feature>
<comment type="cofactor">
    <cofactor evidence="7">
        <name>[2Fe-2S] cluster</name>
        <dbReference type="ChEBI" id="CHEBI:190135"/>
    </cofactor>
</comment>
<dbReference type="Proteomes" id="UP001152320">
    <property type="component" value="Chromosome 3"/>
</dbReference>
<keyword evidence="9" id="KW-0285">Flavoprotein</keyword>
<feature type="binding site" evidence="9">
    <location>
        <position position="495"/>
    </location>
    <ligand>
        <name>substrate</name>
    </ligand>
</feature>
<evidence type="ECO:0000256" key="5">
    <source>
        <dbReference type="ARBA" id="ARBA00023002"/>
    </source>
</evidence>
<dbReference type="InterPro" id="IPR016169">
    <property type="entry name" value="FAD-bd_PCMH_sub2"/>
</dbReference>
<evidence type="ECO:0000259" key="11">
    <source>
        <dbReference type="PROSITE" id="PS51387"/>
    </source>
</evidence>
<accession>A0A9Q1HH41</accession>
<dbReference type="InterPro" id="IPR046867">
    <property type="entry name" value="AldOxase/xan_DH_MoCoBD2"/>
</dbReference>
<evidence type="ECO:0000313" key="13">
    <source>
        <dbReference type="Proteomes" id="UP001152320"/>
    </source>
</evidence>
<dbReference type="FunFam" id="3.30.365.10:FF:000001">
    <property type="entry name" value="Xanthine dehydrogenase oxidase"/>
    <property type="match status" value="1"/>
</dbReference>
<feature type="binding site" evidence="9">
    <location>
        <position position="724"/>
    </location>
    <ligand>
        <name>substrate</name>
    </ligand>
</feature>
<evidence type="ECO:0000256" key="1">
    <source>
        <dbReference type="ARBA" id="ARBA00001974"/>
    </source>
</evidence>
<evidence type="ECO:0000256" key="4">
    <source>
        <dbReference type="ARBA" id="ARBA00022714"/>
    </source>
</evidence>
<keyword evidence="10" id="KW-0500">Molybdenum</keyword>
<dbReference type="SUPFAM" id="SSF54665">
    <property type="entry name" value="CO dehydrogenase molybdoprotein N-domain-like"/>
    <property type="match status" value="1"/>
</dbReference>
<dbReference type="FunFam" id="3.30.465.10:FF:000004">
    <property type="entry name" value="Xanthine dehydrogenase/oxidase"/>
    <property type="match status" value="1"/>
</dbReference>
<sequence length="1076" mass="119073">MEHTCVLDNGISVGASVSLSQLKEFLEGVIEQHPEHQTRTYAALIEMLSWFAGPQIRNVAAVGGNIATGSPISDLNPLFMANRCVLTVGSVKGFRTITMNEDFFTGYRKTILSHDEVLVKIFVPFTTECDFVCGFKQSPRKEDDIAIVNAGMKVQFVENTNLVHDITLVFGGMAPTTTMAVKTMAILKGKNWDDNLLEEATKSLHSELALSPGVPGGMEVYRQSLTFSFFFKFYLKVLNKLNHSNNNDANSNMQEVPCGQPETDAVGRPIPLKSATQQTTGEAKYVDDLPKTEGELYVAFVFSEKAHAKIISMDFSKALALDGVIDVVSHEDVPGSNLTTPFQDEELFAVDEVFWVGQILALVVAENQSLAQRAAKLVKVDYEDLDNILTIKDAIHKESFLKQPLEISIGDTDEGFNQSDIMIEGECHVGAQEHFYMETMASIIIPKGEDCEMEIISSTQNITETQFSVAMALGIPKNRIVCRTKRLGGGFGGKESRSCIFSTAAAVAAYKVCKPVRYMLDRDEDMISTGTRHPFLGQYKVGFTNEGKLLALDLRLYSSCGSSLDLSVPVNVTPSMILTDECTQPLFFNRVLERALFHCDNVYKVPNLRVCGYLCKTNLPSCTAFRGFGAPQSMFIAEAWITAVANACGLPQEQVRELNFYKKGDSTHFHQTLHDWNLDRCWQSCLDKSSYAMRRKQVTEYNRKNRWKKRGLAITPTKFGISFTTKFLNQAGALVHIYTDGSVLVTHGGIEMGQGLHTKIIQVASRALGIPKERVHISETSTDKVPNTSPTAASTGSDLNGMAVQNACHTLLQRLEKYKAENPKGNWTDWVKAAYMDRTSLSATGFYKTPDITGYDWTGTDKTSKETRPFDYFCYGSAVSEVEIDCLTGDHQVLRADIVMDVGDSLNPAVDIGQVEGAFAQGYGLFVLEDYRYSPSGHLLTKGPGFYKIPSFGDIPKQLNVFLLDRSPNVRAVCSSKAVGEPPLFLAASVFFAIRDAISSARADAGLTGDFRLDSPACAERIRLACEDEFVKMVTLLLNFVSVINLSLLKKSCYKIRNHDFILKLLRDSEHVPELF</sequence>
<feature type="binding site" evidence="10">
    <location>
        <position position="793"/>
    </location>
    <ligand>
        <name>Mo-molybdopterin</name>
        <dbReference type="ChEBI" id="CHEBI:71302"/>
    </ligand>
    <ligandPart>
        <name>Mo</name>
        <dbReference type="ChEBI" id="CHEBI:28685"/>
    </ligandPart>
</feature>
<protein>
    <submittedName>
        <fullName evidence="12">Xanthine dehydrogenase/oxidase</fullName>
    </submittedName>
</protein>
<feature type="binding site" evidence="10">
    <location>
        <position position="491"/>
    </location>
    <ligand>
        <name>Mo-molybdopterin</name>
        <dbReference type="ChEBI" id="CHEBI:71302"/>
    </ligand>
    <ligandPart>
        <name>Mo</name>
        <dbReference type="ChEBI" id="CHEBI:28685"/>
    </ligandPart>
</feature>
<dbReference type="Gene3D" id="3.90.1170.50">
    <property type="entry name" value="Aldehyde oxidase/xanthine dehydrogenase, a/b hammerhead"/>
    <property type="match status" value="1"/>
</dbReference>
<dbReference type="SUPFAM" id="SSF56003">
    <property type="entry name" value="Molybdenum cofactor-binding domain"/>
    <property type="match status" value="1"/>
</dbReference>
<dbReference type="InterPro" id="IPR002346">
    <property type="entry name" value="Mopterin_DH_FAD-bd"/>
</dbReference>
<keyword evidence="9" id="KW-0274">FAD</keyword>
<keyword evidence="4" id="KW-0001">2Fe-2S</keyword>
<dbReference type="InterPro" id="IPR000674">
    <property type="entry name" value="Ald_Oxase/Xan_DH_a/b"/>
</dbReference>
<dbReference type="Gene3D" id="3.30.465.10">
    <property type="match status" value="1"/>
</dbReference>
<dbReference type="FunFam" id="3.30.390.50:FF:000001">
    <property type="entry name" value="Xanthine dehydrogenase oxidase"/>
    <property type="match status" value="1"/>
</dbReference>
<dbReference type="Pfam" id="PF03450">
    <property type="entry name" value="CO_deh_flav_C"/>
    <property type="match status" value="1"/>
</dbReference>
<dbReference type="GO" id="GO:0071949">
    <property type="term" value="F:FAD binding"/>
    <property type="evidence" value="ECO:0007669"/>
    <property type="project" value="InterPro"/>
</dbReference>
<keyword evidence="6" id="KW-0411">Iron-sulfur</keyword>
<feature type="binding site" evidence="9">
    <location>
        <position position="51"/>
    </location>
    <ligand>
        <name>FAD</name>
        <dbReference type="ChEBI" id="CHEBI:57692"/>
    </ligand>
</feature>
<dbReference type="AlphaFoldDB" id="A0A9Q1HH41"/>
<keyword evidence="13" id="KW-1185">Reference proteome</keyword>
<comment type="similarity">
    <text evidence="2">Belongs to the xanthine dehydrogenase family.</text>
</comment>
<dbReference type="Gene3D" id="3.30.365.10">
    <property type="entry name" value="Aldehyde oxidase/xanthine dehydrogenase, molybdopterin binding domain"/>
    <property type="match status" value="4"/>
</dbReference>
<dbReference type="Pfam" id="PF01315">
    <property type="entry name" value="Ald_Xan_dh_C"/>
    <property type="match status" value="1"/>
</dbReference>
<keyword evidence="10" id="KW-0479">Metal-binding</keyword>
<dbReference type="Gene3D" id="3.30.390.50">
    <property type="entry name" value="CO dehydrogenase flavoprotein, C-terminal domain"/>
    <property type="match status" value="1"/>
</dbReference>
<dbReference type="InterPro" id="IPR036318">
    <property type="entry name" value="FAD-bd_PCMH-like_sf"/>
</dbReference>
<dbReference type="PANTHER" id="PTHR45444:SF3">
    <property type="entry name" value="XANTHINE DEHYDROGENASE"/>
    <property type="match status" value="1"/>
</dbReference>
<evidence type="ECO:0000313" key="12">
    <source>
        <dbReference type="EMBL" id="KAJ8045585.1"/>
    </source>
</evidence>
<dbReference type="FunFam" id="3.90.1170.50:FF:000001">
    <property type="entry name" value="Aldehyde oxidase 1"/>
    <property type="match status" value="1"/>
</dbReference>
<evidence type="ECO:0000256" key="8">
    <source>
        <dbReference type="PIRSR" id="PIRSR000127-1"/>
    </source>
</evidence>
<dbReference type="InterPro" id="IPR036683">
    <property type="entry name" value="CO_DH_flav_C_dom_sf"/>
</dbReference>
<gene>
    <name evidence="12" type="ORF">HOLleu_08622</name>
</gene>
<dbReference type="FunFam" id="3.30.365.10:FF:000004">
    <property type="entry name" value="Xanthine dehydrogenase oxidase"/>
    <property type="match status" value="1"/>
</dbReference>
<dbReference type="PIRSF" id="PIRSF000127">
    <property type="entry name" value="Xanthine_DH"/>
    <property type="match status" value="1"/>
</dbReference>
<feature type="binding site" evidence="9">
    <location>
        <position position="118"/>
    </location>
    <ligand>
        <name>FAD</name>
        <dbReference type="ChEBI" id="CHEBI:57692"/>
    </ligand>
</feature>
<dbReference type="InterPro" id="IPR036856">
    <property type="entry name" value="Ald_Oxase/Xan_DH_a/b_sf"/>
</dbReference>
<dbReference type="GO" id="GO:0016491">
    <property type="term" value="F:oxidoreductase activity"/>
    <property type="evidence" value="ECO:0007669"/>
    <property type="project" value="UniProtKB-KW"/>
</dbReference>
<dbReference type="InterPro" id="IPR037165">
    <property type="entry name" value="AldOxase/xan_DH_Mopterin-bd_sf"/>
</dbReference>
<dbReference type="OrthoDB" id="8300278at2759"/>
<comment type="caution">
    <text evidence="12">The sequence shown here is derived from an EMBL/GenBank/DDBJ whole genome shotgun (WGS) entry which is preliminary data.</text>
</comment>
<organism evidence="12 13">
    <name type="scientific">Holothuria leucospilota</name>
    <name type="common">Black long sea cucumber</name>
    <name type="synonym">Mertensiothuria leucospilota</name>
    <dbReference type="NCBI Taxonomy" id="206669"/>
    <lineage>
        <taxon>Eukaryota</taxon>
        <taxon>Metazoa</taxon>
        <taxon>Echinodermata</taxon>
        <taxon>Eleutherozoa</taxon>
        <taxon>Echinozoa</taxon>
        <taxon>Holothuroidea</taxon>
        <taxon>Aspidochirotacea</taxon>
        <taxon>Aspidochirotida</taxon>
        <taxon>Holothuriidae</taxon>
        <taxon>Holothuria</taxon>
    </lineage>
</organism>
<dbReference type="InterPro" id="IPR016208">
    <property type="entry name" value="Ald_Oxase/xanthine_DH-like"/>
</dbReference>
<dbReference type="SMART" id="SM01092">
    <property type="entry name" value="CO_deh_flav_C"/>
    <property type="match status" value="1"/>
</dbReference>
<dbReference type="SMART" id="SM01008">
    <property type="entry name" value="Ald_Xan_dh_C"/>
    <property type="match status" value="1"/>
</dbReference>
<dbReference type="Pfam" id="PF00941">
    <property type="entry name" value="FAD_binding_5"/>
    <property type="match status" value="1"/>
</dbReference>
<dbReference type="PANTHER" id="PTHR45444">
    <property type="entry name" value="XANTHINE DEHYDROGENASE"/>
    <property type="match status" value="1"/>
</dbReference>
<feature type="binding site" evidence="9">
    <location>
        <position position="594"/>
    </location>
    <ligand>
        <name>substrate</name>
    </ligand>
</feature>
<evidence type="ECO:0000256" key="9">
    <source>
        <dbReference type="PIRSR" id="PIRSR000127-2"/>
    </source>
</evidence>
<proteinExistence type="inferred from homology"/>
<reference evidence="12" key="1">
    <citation type="submission" date="2021-10" db="EMBL/GenBank/DDBJ databases">
        <title>Tropical sea cucumber genome reveals ecological adaptation and Cuvierian tubules defense mechanism.</title>
        <authorList>
            <person name="Chen T."/>
        </authorList>
    </citation>
    <scope>NUCLEOTIDE SEQUENCE</scope>
    <source>
        <strain evidence="12">Nanhai2018</strain>
        <tissue evidence="12">Muscle</tissue>
    </source>
</reference>
<feature type="binding site" evidence="10">
    <location>
        <position position="460"/>
    </location>
    <ligand>
        <name>Mo-molybdopterin</name>
        <dbReference type="ChEBI" id="CHEBI:71302"/>
    </ligand>
    <ligandPart>
        <name>Mo</name>
        <dbReference type="ChEBI" id="CHEBI:28685"/>
    </ligandPart>
</feature>
<feature type="binding site" evidence="9">
    <location>
        <position position="74"/>
    </location>
    <ligand>
        <name>FAD</name>
        <dbReference type="ChEBI" id="CHEBI:57692"/>
    </ligand>
</feature>
<dbReference type="GO" id="GO:0005506">
    <property type="term" value="F:iron ion binding"/>
    <property type="evidence" value="ECO:0007669"/>
    <property type="project" value="InterPro"/>
</dbReference>
<dbReference type="InterPro" id="IPR008274">
    <property type="entry name" value="AldOxase/xan_DH_MoCoBD1"/>
</dbReference>
<dbReference type="SUPFAM" id="SSF56176">
    <property type="entry name" value="FAD-binding/transporter-associated domain-like"/>
    <property type="match status" value="1"/>
</dbReference>
<feature type="binding site" evidence="10">
    <location>
        <position position="626"/>
    </location>
    <ligand>
        <name>Mo-molybdopterin</name>
        <dbReference type="ChEBI" id="CHEBI:71302"/>
    </ligand>
    <ligandPart>
        <name>Mo</name>
        <dbReference type="ChEBI" id="CHEBI:28685"/>
    </ligandPart>
</feature>
<evidence type="ECO:0000256" key="7">
    <source>
        <dbReference type="ARBA" id="ARBA00034078"/>
    </source>
</evidence>
<dbReference type="Pfam" id="PF20256">
    <property type="entry name" value="MoCoBD_2"/>
    <property type="match status" value="1"/>
</dbReference>
<comment type="cofactor">
    <cofactor evidence="1 9">
        <name>FAD</name>
        <dbReference type="ChEBI" id="CHEBI:57692"/>
    </cofactor>
</comment>
<comment type="subunit">
    <text evidence="3">Homodimer.</text>
</comment>
<dbReference type="Pfam" id="PF02738">
    <property type="entry name" value="MoCoBD_1"/>
    <property type="match status" value="2"/>
</dbReference>
<dbReference type="SUPFAM" id="SSF55447">
    <property type="entry name" value="CO dehydrogenase flavoprotein C-terminal domain-like"/>
    <property type="match status" value="1"/>
</dbReference>
<feature type="binding site" evidence="9">
    <location>
        <position position="136"/>
    </location>
    <ligand>
        <name>FAD</name>
        <dbReference type="ChEBI" id="CHEBI:57692"/>
    </ligand>
</feature>
<dbReference type="GO" id="GO:0051537">
    <property type="term" value="F:2 iron, 2 sulfur cluster binding"/>
    <property type="evidence" value="ECO:0007669"/>
    <property type="project" value="UniProtKB-KW"/>
</dbReference>
<evidence type="ECO:0000256" key="2">
    <source>
        <dbReference type="ARBA" id="ARBA00006849"/>
    </source>
</evidence>
<keyword evidence="4" id="KW-0408">Iron</keyword>
<keyword evidence="5" id="KW-0560">Oxidoreductase</keyword>
<dbReference type="InterPro" id="IPR016166">
    <property type="entry name" value="FAD-bd_PCMH"/>
</dbReference>
<evidence type="ECO:0000256" key="3">
    <source>
        <dbReference type="ARBA" id="ARBA00011738"/>
    </source>
</evidence>
<name>A0A9Q1HH41_HOLLE</name>
<evidence type="ECO:0000256" key="6">
    <source>
        <dbReference type="ARBA" id="ARBA00023014"/>
    </source>
</evidence>
<comment type="cofactor">
    <cofactor evidence="10">
        <name>Mo-molybdopterin</name>
        <dbReference type="ChEBI" id="CHEBI:71302"/>
    </cofactor>
    <text evidence="10">Binds 1 Mo-molybdopterin (Mo-MPT) cofactor per subunit.</text>
</comment>